<evidence type="ECO:0000256" key="2">
    <source>
        <dbReference type="ARBA" id="ARBA00022763"/>
    </source>
</evidence>
<evidence type="ECO:0000313" key="7">
    <source>
        <dbReference type="Proteomes" id="UP000076727"/>
    </source>
</evidence>
<keyword evidence="3" id="KW-0539">Nucleus</keyword>
<dbReference type="EMBL" id="KV429053">
    <property type="protein sequence ID" value="KZT70132.1"/>
    <property type="molecule type" value="Genomic_DNA"/>
</dbReference>
<dbReference type="GO" id="GO:0005634">
    <property type="term" value="C:nucleus"/>
    <property type="evidence" value="ECO:0007669"/>
    <property type="project" value="UniProtKB-SubCell"/>
</dbReference>
<dbReference type="SUPFAM" id="SSF63748">
    <property type="entry name" value="Tudor/PWWP/MBT"/>
    <property type="match status" value="1"/>
</dbReference>
<dbReference type="InterPro" id="IPR001357">
    <property type="entry name" value="BRCT_dom"/>
</dbReference>
<reference evidence="6 7" key="1">
    <citation type="journal article" date="2016" name="Mol. Biol. Evol.">
        <title>Comparative Genomics of Early-Diverging Mushroom-Forming Fungi Provides Insights into the Origins of Lignocellulose Decay Capabilities.</title>
        <authorList>
            <person name="Nagy L.G."/>
            <person name="Riley R."/>
            <person name="Tritt A."/>
            <person name="Adam C."/>
            <person name="Daum C."/>
            <person name="Floudas D."/>
            <person name="Sun H."/>
            <person name="Yadav J.S."/>
            <person name="Pangilinan J."/>
            <person name="Larsson K.H."/>
            <person name="Matsuura K."/>
            <person name="Barry K."/>
            <person name="Labutti K."/>
            <person name="Kuo R."/>
            <person name="Ohm R.A."/>
            <person name="Bhattacharya S.S."/>
            <person name="Shirouzu T."/>
            <person name="Yoshinaga Y."/>
            <person name="Martin F.M."/>
            <person name="Grigoriev I.V."/>
            <person name="Hibbett D.S."/>
        </authorList>
    </citation>
    <scope>NUCLEOTIDE SEQUENCE [LARGE SCALE GENOMIC DNA]</scope>
    <source>
        <strain evidence="6 7">L-15889</strain>
    </source>
</reference>
<dbReference type="InterPro" id="IPR036420">
    <property type="entry name" value="BRCT_dom_sf"/>
</dbReference>
<dbReference type="Gene3D" id="3.40.50.10190">
    <property type="entry name" value="BRCT domain"/>
    <property type="match status" value="1"/>
</dbReference>
<dbReference type="PANTHER" id="PTHR15321:SF3">
    <property type="entry name" value="TP53-BINDING PROTEIN 1"/>
    <property type="match status" value="1"/>
</dbReference>
<keyword evidence="7" id="KW-1185">Reference proteome</keyword>
<feature type="compositionally biased region" description="Basic residues" evidence="4">
    <location>
        <begin position="10"/>
        <end position="20"/>
    </location>
</feature>
<feature type="domain" description="BRCT" evidence="5">
    <location>
        <begin position="293"/>
        <end position="338"/>
    </location>
</feature>
<dbReference type="PANTHER" id="PTHR15321">
    <property type="entry name" value="TUMOR SUPPRESSOR P53-BINDING PROTEIN 1"/>
    <property type="match status" value="1"/>
</dbReference>
<dbReference type="CDD" id="cd17724">
    <property type="entry name" value="BRCT_p53bp1_rpt2"/>
    <property type="match status" value="1"/>
</dbReference>
<dbReference type="STRING" id="1314783.A0A165R000"/>
<dbReference type="GO" id="GO:0000077">
    <property type="term" value="P:DNA damage checkpoint signaling"/>
    <property type="evidence" value="ECO:0007669"/>
    <property type="project" value="TreeGrafter"/>
</dbReference>
<dbReference type="SUPFAM" id="SSF52113">
    <property type="entry name" value="BRCT domain"/>
    <property type="match status" value="1"/>
</dbReference>
<evidence type="ECO:0000256" key="1">
    <source>
        <dbReference type="ARBA" id="ARBA00004123"/>
    </source>
</evidence>
<dbReference type="CDD" id="cd17745">
    <property type="entry name" value="BRCT_p53bp1_rpt1"/>
    <property type="match status" value="1"/>
</dbReference>
<dbReference type="InterPro" id="IPR041297">
    <property type="entry name" value="Crb2_Tudor"/>
</dbReference>
<dbReference type="AlphaFoldDB" id="A0A165R000"/>
<evidence type="ECO:0000256" key="3">
    <source>
        <dbReference type="ARBA" id="ARBA00023242"/>
    </source>
</evidence>
<evidence type="ECO:0000313" key="6">
    <source>
        <dbReference type="EMBL" id="KZT70132.1"/>
    </source>
</evidence>
<dbReference type="Pfam" id="PF18115">
    <property type="entry name" value="Tudor_3"/>
    <property type="match status" value="1"/>
</dbReference>
<name>A0A165R000_9APHY</name>
<dbReference type="GO" id="GO:0045944">
    <property type="term" value="P:positive regulation of transcription by RNA polymerase II"/>
    <property type="evidence" value="ECO:0007669"/>
    <property type="project" value="TreeGrafter"/>
</dbReference>
<dbReference type="PROSITE" id="PS50172">
    <property type="entry name" value="BRCT"/>
    <property type="match status" value="1"/>
</dbReference>
<dbReference type="OrthoDB" id="129353at2759"/>
<comment type="subcellular location">
    <subcellularLocation>
        <location evidence="1">Nucleus</location>
    </subcellularLocation>
</comment>
<dbReference type="GO" id="GO:0042393">
    <property type="term" value="F:histone binding"/>
    <property type="evidence" value="ECO:0007669"/>
    <property type="project" value="TreeGrafter"/>
</dbReference>
<evidence type="ECO:0000256" key="4">
    <source>
        <dbReference type="SAM" id="MobiDB-lite"/>
    </source>
</evidence>
<dbReference type="Gene3D" id="2.30.30.140">
    <property type="match status" value="1"/>
</dbReference>
<sequence>MDVDEEAPRSKARSAKRKRVNSVPSKGVSSRAVARSTKTSNTPIGSAAKKRKVLSSTVTEDESSATRVFALWRQDNHYYSGVVHSLSSTAPPRYLIHFDDGTEDVVEITKMRLCKLMKDDQVILVPGKQKAVVVDVSRFDSDRVVTVEIDNGEELDQLEIDAGDIKIASRTLASVWNNRTLVAEEVCPIVRPNALKNSPSPSKLTLGSAGSLKSVRRVLVKTGFVVTMSPKNAHWEKTKGKVMQAIKGSGGIVIDNWTDIFAMDGTYSQGGKRWVVRYEDIGCTVRHDIEQVFLLSDDCNTKPKYLIALALGIPCLDYNWILDTVGGRQEQDWQQYLLPAGSCEYLNARVSQFVDLDWGNSSEHLHAITENKVASKVFTVKRILCISPEYVPVAKARKNTSEVEKAKEASRMVPLIILTMGASSVEAVPEAKYASSKDLSEYDYVVVKDSGDIGRVASGANCVPFGWVKDCLIAGRLLPQPDD</sequence>
<gene>
    <name evidence="6" type="ORF">DAEQUDRAFT_668140</name>
</gene>
<organism evidence="6 7">
    <name type="scientific">Daedalea quercina L-15889</name>
    <dbReference type="NCBI Taxonomy" id="1314783"/>
    <lineage>
        <taxon>Eukaryota</taxon>
        <taxon>Fungi</taxon>
        <taxon>Dikarya</taxon>
        <taxon>Basidiomycota</taxon>
        <taxon>Agaricomycotina</taxon>
        <taxon>Agaricomycetes</taxon>
        <taxon>Polyporales</taxon>
        <taxon>Fomitopsis</taxon>
    </lineage>
</organism>
<protein>
    <recommendedName>
        <fullName evidence="5">BRCT domain-containing protein</fullName>
    </recommendedName>
</protein>
<dbReference type="InterPro" id="IPR047250">
    <property type="entry name" value="BRCT_p53bp1-like_rpt2"/>
</dbReference>
<evidence type="ECO:0000259" key="5">
    <source>
        <dbReference type="PROSITE" id="PS50172"/>
    </source>
</evidence>
<dbReference type="Proteomes" id="UP000076727">
    <property type="component" value="Unassembled WGS sequence"/>
</dbReference>
<dbReference type="InterPro" id="IPR047252">
    <property type="entry name" value="TP53BP1-like"/>
</dbReference>
<accession>A0A165R000</accession>
<feature type="region of interest" description="Disordered" evidence="4">
    <location>
        <begin position="1"/>
        <end position="57"/>
    </location>
</feature>
<keyword evidence="2" id="KW-0227">DNA damage</keyword>
<proteinExistence type="predicted"/>
<dbReference type="InterPro" id="IPR047249">
    <property type="entry name" value="BRCT_p53bp1-like_rpt1"/>
</dbReference>